<dbReference type="InterPro" id="IPR001789">
    <property type="entry name" value="Sig_transdc_resp-reg_receiver"/>
</dbReference>
<dbReference type="PROSITE" id="PS50110">
    <property type="entry name" value="RESPONSE_REGULATORY"/>
    <property type="match status" value="1"/>
</dbReference>
<keyword evidence="8" id="KW-1185">Reference proteome</keyword>
<feature type="domain" description="HTH araC/xylS-type" evidence="5">
    <location>
        <begin position="237"/>
        <end position="335"/>
    </location>
</feature>
<evidence type="ECO:0000256" key="1">
    <source>
        <dbReference type="ARBA" id="ARBA00023015"/>
    </source>
</evidence>
<dbReference type="InterPro" id="IPR018062">
    <property type="entry name" value="HTH_AraC-typ_CS"/>
</dbReference>
<evidence type="ECO:0000259" key="5">
    <source>
        <dbReference type="PROSITE" id="PS01124"/>
    </source>
</evidence>
<protein>
    <submittedName>
        <fullName evidence="7">Response regulator</fullName>
    </submittedName>
</protein>
<dbReference type="InterPro" id="IPR009057">
    <property type="entry name" value="Homeodomain-like_sf"/>
</dbReference>
<dbReference type="PROSITE" id="PS00041">
    <property type="entry name" value="HTH_ARAC_FAMILY_1"/>
    <property type="match status" value="1"/>
</dbReference>
<keyword evidence="2" id="KW-0238">DNA-binding</keyword>
<dbReference type="GO" id="GO:0043565">
    <property type="term" value="F:sequence-specific DNA binding"/>
    <property type="evidence" value="ECO:0007669"/>
    <property type="project" value="InterPro"/>
</dbReference>
<accession>A0A430J780</accession>
<evidence type="ECO:0000259" key="6">
    <source>
        <dbReference type="PROSITE" id="PS50110"/>
    </source>
</evidence>
<dbReference type="OrthoDB" id="9788446at2"/>
<feature type="modified residue" description="4-aspartylphosphate" evidence="4">
    <location>
        <position position="55"/>
    </location>
</feature>
<comment type="caution">
    <text evidence="7">The sequence shown here is derived from an EMBL/GenBank/DDBJ whole genome shotgun (WGS) entry which is preliminary data.</text>
</comment>
<dbReference type="PRINTS" id="PR00032">
    <property type="entry name" value="HTHARAC"/>
</dbReference>
<keyword evidence="4" id="KW-0597">Phosphoprotein</keyword>
<gene>
    <name evidence="7" type="ORF">EJQ19_24655</name>
</gene>
<dbReference type="InterPro" id="IPR018060">
    <property type="entry name" value="HTH_AraC"/>
</dbReference>
<dbReference type="Gene3D" id="3.40.50.2300">
    <property type="match status" value="1"/>
</dbReference>
<reference evidence="7 8" key="1">
    <citation type="submission" date="2018-12" db="EMBL/GenBank/DDBJ databases">
        <title>Bacillus ochoae sp. nov., Paenibacillus whitsoniae sp. nov., Paenibacillus spiritus sp. nov. Isolated from the Mars Exploration Rover during spacecraft assembly.</title>
        <authorList>
            <person name="Seuylemezian A."/>
            <person name="Vaishampayan P."/>
        </authorList>
    </citation>
    <scope>NUCLEOTIDE SEQUENCE [LARGE SCALE GENOMIC DNA]</scope>
    <source>
        <strain evidence="7 8">MER 54</strain>
    </source>
</reference>
<name>A0A430J780_9BACL</name>
<organism evidence="7 8">
    <name type="scientific">Paenibacillus whitsoniae</name>
    <dbReference type="NCBI Taxonomy" id="2496558"/>
    <lineage>
        <taxon>Bacteria</taxon>
        <taxon>Bacillati</taxon>
        <taxon>Bacillota</taxon>
        <taxon>Bacilli</taxon>
        <taxon>Bacillales</taxon>
        <taxon>Paenibacillaceae</taxon>
        <taxon>Paenibacillus</taxon>
    </lineage>
</organism>
<evidence type="ECO:0000256" key="2">
    <source>
        <dbReference type="ARBA" id="ARBA00023125"/>
    </source>
</evidence>
<evidence type="ECO:0000256" key="3">
    <source>
        <dbReference type="ARBA" id="ARBA00023163"/>
    </source>
</evidence>
<dbReference type="PANTHER" id="PTHR43280">
    <property type="entry name" value="ARAC-FAMILY TRANSCRIPTIONAL REGULATOR"/>
    <property type="match status" value="1"/>
</dbReference>
<dbReference type="AlphaFoldDB" id="A0A430J780"/>
<dbReference type="EMBL" id="RXHU01000082">
    <property type="protein sequence ID" value="RTE05428.1"/>
    <property type="molecule type" value="Genomic_DNA"/>
</dbReference>
<dbReference type="Pfam" id="PF12833">
    <property type="entry name" value="HTH_18"/>
    <property type="match status" value="1"/>
</dbReference>
<dbReference type="Pfam" id="PF00072">
    <property type="entry name" value="Response_reg"/>
    <property type="match status" value="1"/>
</dbReference>
<dbReference type="PANTHER" id="PTHR43280:SF29">
    <property type="entry name" value="ARAC-FAMILY TRANSCRIPTIONAL REGULATOR"/>
    <property type="match status" value="1"/>
</dbReference>
<dbReference type="SUPFAM" id="SSF52172">
    <property type="entry name" value="CheY-like"/>
    <property type="match status" value="1"/>
</dbReference>
<dbReference type="InterPro" id="IPR020449">
    <property type="entry name" value="Tscrpt_reg_AraC-type_HTH"/>
</dbReference>
<feature type="domain" description="Response regulatory" evidence="6">
    <location>
        <begin position="3"/>
        <end position="120"/>
    </location>
</feature>
<proteinExistence type="predicted"/>
<dbReference type="SUPFAM" id="SSF46689">
    <property type="entry name" value="Homeodomain-like"/>
    <property type="match status" value="2"/>
</dbReference>
<dbReference type="SMART" id="SM00342">
    <property type="entry name" value="HTH_ARAC"/>
    <property type="match status" value="1"/>
</dbReference>
<evidence type="ECO:0000313" key="7">
    <source>
        <dbReference type="EMBL" id="RTE05428.1"/>
    </source>
</evidence>
<dbReference type="CDD" id="cd17536">
    <property type="entry name" value="REC_YesN-like"/>
    <property type="match status" value="1"/>
</dbReference>
<keyword evidence="3" id="KW-0804">Transcription</keyword>
<dbReference type="PROSITE" id="PS01124">
    <property type="entry name" value="HTH_ARAC_FAMILY_2"/>
    <property type="match status" value="1"/>
</dbReference>
<dbReference type="GO" id="GO:0000160">
    <property type="term" value="P:phosphorelay signal transduction system"/>
    <property type="evidence" value="ECO:0007669"/>
    <property type="project" value="InterPro"/>
</dbReference>
<keyword evidence="1" id="KW-0805">Transcription regulation</keyword>
<dbReference type="RefSeq" id="WP_126143900.1">
    <property type="nucleotide sequence ID" value="NZ_RXHU01000082.1"/>
</dbReference>
<sequence>MYQIMVVEDEQWIRSAVVKMVEQQEGAYEVVAEAGNGTEALEMIHQVWPAIVITDIRMPVQDGLWLVKEIAERQLPVITIIVTGHNEFEYARQALRYQVNDFLLKPVLEEELVAALEKAKARIPQFHHLRQYFLMIQQLFDKLTDFETSELFKEQARITSSILLAEDLQESEKSLLLRTFSSKYNELIQNTQPGFKRLGLSPGLRPEEIEAHFLQLSEAWLHSYHAMNNVEMRQIVRKVCDYLQSHYREELSVSDITQRFHISVSQFSLLFKKYTGQSFINYLNALRIQHAKQLLVDGERKVYEVAELVGFQSLPHFNRVFKQLTGQSPNEYRKRLSV</sequence>
<evidence type="ECO:0000313" key="8">
    <source>
        <dbReference type="Proteomes" id="UP000276128"/>
    </source>
</evidence>
<dbReference type="SMART" id="SM00448">
    <property type="entry name" value="REC"/>
    <property type="match status" value="1"/>
</dbReference>
<dbReference type="Proteomes" id="UP000276128">
    <property type="component" value="Unassembled WGS sequence"/>
</dbReference>
<dbReference type="Gene3D" id="1.10.10.60">
    <property type="entry name" value="Homeodomain-like"/>
    <property type="match status" value="2"/>
</dbReference>
<dbReference type="InterPro" id="IPR011006">
    <property type="entry name" value="CheY-like_superfamily"/>
</dbReference>
<evidence type="ECO:0000256" key="4">
    <source>
        <dbReference type="PROSITE-ProRule" id="PRU00169"/>
    </source>
</evidence>
<dbReference type="GO" id="GO:0003700">
    <property type="term" value="F:DNA-binding transcription factor activity"/>
    <property type="evidence" value="ECO:0007669"/>
    <property type="project" value="InterPro"/>
</dbReference>